<sequence>MRRGSRPSAVPRPRRTAPTSNHSRTNASVARAYRDLQNTPVPLRIDPQTHPSQELEQALLHLKALTDHIDDLRYQPTARHAALEQYSNNWLTAVWPWLSALLRLCVLEVESEPTTQEAIQYQHQLLHLFCTLAMMPPTQDDQGRQKSWTLSLLEQSPELFALEIDVWTYAMDRYHLSLSSLFILVDQSIDASAESDDKSLLPRNAATIFRSPRTTQLLISHLRNRKNPPYDNTYVRTDLSCAIKIIVDTVDASAEALPILLASDLLGCLSLVLRVLTKQSRLQAYTEDVEGKELEARATSFRETVVIMRQILRLFHRAMEEYGAMAVTAILRGQLIRSMINSFVVISLDEGEPIDEFPTPTVWFRRLLETVPTFFWCREVLNTSLHSLMKVRYEDNKVWLAFGEVVVKPSPYPDIHQLGQVYGAFVRAVGRIKDLRNEFEDQGVVVCASLNVCAVHHIYTNIQLLMISCSVHYEGLTPIPESAACGARGAKSQTIAPGIVKRETGRMDIASTASIIVCSTHGFTTDGPYQVKSELCGLA</sequence>
<dbReference type="EMBL" id="JAACJM010000236">
    <property type="protein sequence ID" value="KAF5335855.1"/>
    <property type="molecule type" value="Genomic_DNA"/>
</dbReference>
<keyword evidence="3" id="KW-1185">Reference proteome</keyword>
<evidence type="ECO:0000256" key="1">
    <source>
        <dbReference type="SAM" id="MobiDB-lite"/>
    </source>
</evidence>
<reference evidence="2 3" key="1">
    <citation type="journal article" date="2020" name="ISME J.">
        <title>Uncovering the hidden diversity of litter-decomposition mechanisms in mushroom-forming fungi.</title>
        <authorList>
            <person name="Floudas D."/>
            <person name="Bentzer J."/>
            <person name="Ahren D."/>
            <person name="Johansson T."/>
            <person name="Persson P."/>
            <person name="Tunlid A."/>
        </authorList>
    </citation>
    <scope>NUCLEOTIDE SEQUENCE [LARGE SCALE GENOMIC DNA]</scope>
    <source>
        <strain evidence="2 3">CBS 291.85</strain>
    </source>
</reference>
<dbReference type="Proteomes" id="UP000559256">
    <property type="component" value="Unassembled WGS sequence"/>
</dbReference>
<evidence type="ECO:0000313" key="2">
    <source>
        <dbReference type="EMBL" id="KAF5335855.1"/>
    </source>
</evidence>
<proteinExistence type="predicted"/>
<comment type="caution">
    <text evidence="2">The sequence shown here is derived from an EMBL/GenBank/DDBJ whole genome shotgun (WGS) entry which is preliminary data.</text>
</comment>
<accession>A0A8H5C681</accession>
<feature type="region of interest" description="Disordered" evidence="1">
    <location>
        <begin position="1"/>
        <end position="27"/>
    </location>
</feature>
<evidence type="ECO:0000313" key="3">
    <source>
        <dbReference type="Proteomes" id="UP000559256"/>
    </source>
</evidence>
<gene>
    <name evidence="2" type="ORF">D9758_016697</name>
</gene>
<feature type="compositionally biased region" description="Polar residues" evidence="1">
    <location>
        <begin position="17"/>
        <end position="27"/>
    </location>
</feature>
<name>A0A8H5C681_9AGAR</name>
<protein>
    <submittedName>
        <fullName evidence="2">Uncharacterized protein</fullName>
    </submittedName>
</protein>
<organism evidence="2 3">
    <name type="scientific">Tetrapyrgos nigripes</name>
    <dbReference type="NCBI Taxonomy" id="182062"/>
    <lineage>
        <taxon>Eukaryota</taxon>
        <taxon>Fungi</taxon>
        <taxon>Dikarya</taxon>
        <taxon>Basidiomycota</taxon>
        <taxon>Agaricomycotina</taxon>
        <taxon>Agaricomycetes</taxon>
        <taxon>Agaricomycetidae</taxon>
        <taxon>Agaricales</taxon>
        <taxon>Marasmiineae</taxon>
        <taxon>Marasmiaceae</taxon>
        <taxon>Tetrapyrgos</taxon>
    </lineage>
</organism>
<dbReference type="AlphaFoldDB" id="A0A8H5C681"/>